<feature type="transmembrane region" description="Helical" evidence="6">
    <location>
        <begin position="109"/>
        <end position="131"/>
    </location>
</feature>
<keyword evidence="3 6" id="KW-0812">Transmembrane</keyword>
<protein>
    <submittedName>
        <fullName evidence="8">MFS transporter</fullName>
    </submittedName>
</protein>
<dbReference type="InterPro" id="IPR005828">
    <property type="entry name" value="MFS_sugar_transport-like"/>
</dbReference>
<dbReference type="Proteomes" id="UP001057291">
    <property type="component" value="Unassembled WGS sequence"/>
</dbReference>
<dbReference type="GO" id="GO:0046943">
    <property type="term" value="F:carboxylic acid transmembrane transporter activity"/>
    <property type="evidence" value="ECO:0007669"/>
    <property type="project" value="TreeGrafter"/>
</dbReference>
<dbReference type="Gene3D" id="1.20.1250.20">
    <property type="entry name" value="MFS general substrate transporter like domains"/>
    <property type="match status" value="1"/>
</dbReference>
<dbReference type="PANTHER" id="PTHR23508:SF10">
    <property type="entry name" value="CARBOXYLIC ACID TRANSPORTER PROTEIN HOMOLOG"/>
    <property type="match status" value="1"/>
</dbReference>
<evidence type="ECO:0000313" key="9">
    <source>
        <dbReference type="Proteomes" id="UP001057291"/>
    </source>
</evidence>
<dbReference type="SUPFAM" id="SSF103473">
    <property type="entry name" value="MFS general substrate transporter"/>
    <property type="match status" value="1"/>
</dbReference>
<feature type="transmembrane region" description="Helical" evidence="6">
    <location>
        <begin position="143"/>
        <end position="165"/>
    </location>
</feature>
<feature type="transmembrane region" description="Helical" evidence="6">
    <location>
        <begin position="310"/>
        <end position="328"/>
    </location>
</feature>
<feature type="domain" description="Major facilitator superfamily (MFS) profile" evidence="7">
    <location>
        <begin position="18"/>
        <end position="426"/>
    </location>
</feature>
<dbReference type="InterPro" id="IPR020846">
    <property type="entry name" value="MFS_dom"/>
</dbReference>
<dbReference type="InterPro" id="IPR036259">
    <property type="entry name" value="MFS_trans_sf"/>
</dbReference>
<evidence type="ECO:0000259" key="7">
    <source>
        <dbReference type="PROSITE" id="PS50850"/>
    </source>
</evidence>
<keyword evidence="4 6" id="KW-1133">Transmembrane helix</keyword>
<feature type="transmembrane region" description="Helical" evidence="6">
    <location>
        <begin position="84"/>
        <end position="103"/>
    </location>
</feature>
<dbReference type="AlphaFoldDB" id="A0AAV4LD68"/>
<dbReference type="InterPro" id="IPR003663">
    <property type="entry name" value="Sugar/inositol_transpt"/>
</dbReference>
<feature type="transmembrane region" description="Helical" evidence="6">
    <location>
        <begin position="49"/>
        <end position="72"/>
    </location>
</feature>
<evidence type="ECO:0000256" key="4">
    <source>
        <dbReference type="ARBA" id="ARBA00022989"/>
    </source>
</evidence>
<dbReference type="PROSITE" id="PS50850">
    <property type="entry name" value="MFS"/>
    <property type="match status" value="1"/>
</dbReference>
<organism evidence="8 9">
    <name type="scientific">Collibacillus ludicampi</name>
    <dbReference type="NCBI Taxonomy" id="2771369"/>
    <lineage>
        <taxon>Bacteria</taxon>
        <taxon>Bacillati</taxon>
        <taxon>Bacillota</taxon>
        <taxon>Bacilli</taxon>
        <taxon>Bacillales</taxon>
        <taxon>Alicyclobacillaceae</taxon>
        <taxon>Collibacillus</taxon>
    </lineage>
</organism>
<comment type="caution">
    <text evidence="8">The sequence shown here is derived from an EMBL/GenBank/DDBJ whole genome shotgun (WGS) entry which is preliminary data.</text>
</comment>
<evidence type="ECO:0000256" key="6">
    <source>
        <dbReference type="SAM" id="Phobius"/>
    </source>
</evidence>
<evidence type="ECO:0000313" key="8">
    <source>
        <dbReference type="EMBL" id="GIM45604.1"/>
    </source>
</evidence>
<feature type="transmembrane region" description="Helical" evidence="6">
    <location>
        <begin position="20"/>
        <end position="43"/>
    </location>
</feature>
<dbReference type="PRINTS" id="PR00171">
    <property type="entry name" value="SUGRTRNSPORT"/>
</dbReference>
<evidence type="ECO:0000256" key="1">
    <source>
        <dbReference type="ARBA" id="ARBA00004651"/>
    </source>
</evidence>
<gene>
    <name evidence="8" type="ORF">DNHGIG_11530</name>
</gene>
<proteinExistence type="predicted"/>
<keyword evidence="2" id="KW-0813">Transport</keyword>
<evidence type="ECO:0000256" key="2">
    <source>
        <dbReference type="ARBA" id="ARBA00022448"/>
    </source>
</evidence>
<feature type="transmembrane region" description="Helical" evidence="6">
    <location>
        <begin position="403"/>
        <end position="422"/>
    </location>
</feature>
<dbReference type="InterPro" id="IPR005829">
    <property type="entry name" value="Sugar_transporter_CS"/>
</dbReference>
<dbReference type="CDD" id="cd17316">
    <property type="entry name" value="MFS_SV2_like"/>
    <property type="match status" value="1"/>
</dbReference>
<feature type="transmembrane region" description="Helical" evidence="6">
    <location>
        <begin position="282"/>
        <end position="303"/>
    </location>
</feature>
<keyword evidence="5 6" id="KW-0472">Membrane</keyword>
<evidence type="ECO:0000256" key="3">
    <source>
        <dbReference type="ARBA" id="ARBA00022692"/>
    </source>
</evidence>
<dbReference type="Pfam" id="PF00083">
    <property type="entry name" value="Sugar_tr"/>
    <property type="match status" value="1"/>
</dbReference>
<feature type="transmembrane region" description="Helical" evidence="6">
    <location>
        <begin position="171"/>
        <end position="189"/>
    </location>
</feature>
<dbReference type="EMBL" id="BOQE01000001">
    <property type="protein sequence ID" value="GIM45604.1"/>
    <property type="molecule type" value="Genomic_DNA"/>
</dbReference>
<comment type="subcellular location">
    <subcellularLocation>
        <location evidence="1">Cell membrane</location>
        <topology evidence="1">Multi-pass membrane protein</topology>
    </subcellularLocation>
</comment>
<name>A0AAV4LD68_9BACL</name>
<dbReference type="GO" id="GO:0005886">
    <property type="term" value="C:plasma membrane"/>
    <property type="evidence" value="ECO:0007669"/>
    <property type="project" value="UniProtKB-SubCell"/>
</dbReference>
<dbReference type="PROSITE" id="PS00216">
    <property type="entry name" value="SUGAR_TRANSPORT_1"/>
    <property type="match status" value="1"/>
</dbReference>
<feature type="transmembrane region" description="Helical" evidence="6">
    <location>
        <begin position="245"/>
        <end position="262"/>
    </location>
</feature>
<accession>A0AAV4LD68</accession>
<reference evidence="8" key="1">
    <citation type="journal article" date="2023" name="Int. J. Syst. Evol. Microbiol.">
        <title>Collibacillus ludicampi gen. nov., sp. nov., a new soil bacterium of the family Alicyclobacillaceae.</title>
        <authorList>
            <person name="Jojima T."/>
            <person name="Ioku Y."/>
            <person name="Fukuta Y."/>
            <person name="Shirasaka N."/>
            <person name="Matsumura Y."/>
            <person name="Mori M."/>
        </authorList>
    </citation>
    <scope>NUCLEOTIDE SEQUENCE</scope>
    <source>
        <strain evidence="8">TP075</strain>
    </source>
</reference>
<dbReference type="PROSITE" id="PS00217">
    <property type="entry name" value="SUGAR_TRANSPORT_2"/>
    <property type="match status" value="1"/>
</dbReference>
<dbReference type="RefSeq" id="WP_282198790.1">
    <property type="nucleotide sequence ID" value="NZ_BOQE01000001.1"/>
</dbReference>
<feature type="transmembrane region" description="Helical" evidence="6">
    <location>
        <begin position="370"/>
        <end position="391"/>
    </location>
</feature>
<dbReference type="PANTHER" id="PTHR23508">
    <property type="entry name" value="CARBOXYLIC ACID TRANSPORTER PROTEIN HOMOLOG"/>
    <property type="match status" value="1"/>
</dbReference>
<evidence type="ECO:0000256" key="5">
    <source>
        <dbReference type="ARBA" id="ARBA00023136"/>
    </source>
</evidence>
<feature type="transmembrane region" description="Helical" evidence="6">
    <location>
        <begin position="334"/>
        <end position="358"/>
    </location>
</feature>
<keyword evidence="9" id="KW-1185">Reference proteome</keyword>
<sequence length="450" mass="49213">MSFQHLDSAHLKRFQRRVTLLSAAGTFLDGYDLTVIAVTLPFLVKQWHISPALSGLVASSAVIGVLIGSLVFGNLTDTFGRKAMYVIDLLSFVIFAALTAFAQNVWQLIIFRFLLGLGIGADYPISATLVAEFSSSERRGRQGTSLAAIWFVGAVAAYVVGILFMPFGANAWRYMLLLGAIFALVVFFLRSTIPESPRWLASKGRIKEAEEILKRLTDQQVVLANETHEKHGLIDIFSGKLWRRTLFVCGFWFTYAVAYYGITMYTPTILKAFTHGSQTSANIGSAIISILGVCGAVLGSYLVEVWGRRPLMILAFSGLTGALAILAVNPHPTMNFLVILFSLAVLFATMGPGILNFVYPTELFPTSIRASASGFATALSRVGAILGILVFPNLVTSWGIGPALWLFTLAGLIGLIFSIWLAPETKGRNLEDLNDEKESHFKKNEILLNR</sequence>